<reference evidence="2 3" key="1">
    <citation type="submission" date="2021-03" db="EMBL/GenBank/DDBJ databases">
        <title>Antimicrobial resistance genes in bacteria isolated from Japanese honey, and their potential for conferring macrolide and lincosamide resistance in the American foulbrood pathogen Paenibacillus larvae.</title>
        <authorList>
            <person name="Okamoto M."/>
            <person name="Kumagai M."/>
            <person name="Kanamori H."/>
            <person name="Takamatsu D."/>
        </authorList>
    </citation>
    <scope>NUCLEOTIDE SEQUENCE [LARGE SCALE GENOMIC DNA]</scope>
    <source>
        <strain evidence="2 3">J15TS10</strain>
    </source>
</reference>
<feature type="region of interest" description="Disordered" evidence="1">
    <location>
        <begin position="1"/>
        <end position="24"/>
    </location>
</feature>
<organism evidence="2 3">
    <name type="scientific">Paenibacillus woosongensis</name>
    <dbReference type="NCBI Taxonomy" id="307580"/>
    <lineage>
        <taxon>Bacteria</taxon>
        <taxon>Bacillati</taxon>
        <taxon>Bacillota</taxon>
        <taxon>Bacilli</taxon>
        <taxon>Bacillales</taxon>
        <taxon>Paenibacillaceae</taxon>
        <taxon>Paenibacillus</taxon>
    </lineage>
</organism>
<accession>A0ABQ4MT42</accession>
<evidence type="ECO:0000313" key="2">
    <source>
        <dbReference type="EMBL" id="GIP59094.1"/>
    </source>
</evidence>
<gene>
    <name evidence="2" type="ORF">J15TS10_29080</name>
</gene>
<dbReference type="EMBL" id="BOSM01000004">
    <property type="protein sequence ID" value="GIP59094.1"/>
    <property type="molecule type" value="Genomic_DNA"/>
</dbReference>
<sequence length="63" mass="7190">MTRRDQRKLTANEAHFQQQSQAKFQAPEEQTFEQLLDLLTDMLLPALHKSTTCGEAVRANCSI</sequence>
<dbReference type="Proteomes" id="UP000681290">
    <property type="component" value="Unassembled WGS sequence"/>
</dbReference>
<evidence type="ECO:0000256" key="1">
    <source>
        <dbReference type="SAM" id="MobiDB-lite"/>
    </source>
</evidence>
<name>A0ABQ4MT42_9BACL</name>
<keyword evidence="3" id="KW-1185">Reference proteome</keyword>
<dbReference type="RefSeq" id="WP_213591731.1">
    <property type="nucleotide sequence ID" value="NZ_BOSM01000004.1"/>
</dbReference>
<protein>
    <submittedName>
        <fullName evidence="2">Uncharacterized protein</fullName>
    </submittedName>
</protein>
<proteinExistence type="predicted"/>
<evidence type="ECO:0000313" key="3">
    <source>
        <dbReference type="Proteomes" id="UP000681290"/>
    </source>
</evidence>
<comment type="caution">
    <text evidence="2">The sequence shown here is derived from an EMBL/GenBank/DDBJ whole genome shotgun (WGS) entry which is preliminary data.</text>
</comment>